<evidence type="ECO:0008006" key="3">
    <source>
        <dbReference type="Google" id="ProtNLM"/>
    </source>
</evidence>
<keyword evidence="2" id="KW-1185">Reference proteome</keyword>
<dbReference type="Proteomes" id="UP001602119">
    <property type="component" value="Unassembled WGS sequence"/>
</dbReference>
<organism evidence="1 2">
    <name type="scientific">Microtetraspora fusca</name>
    <dbReference type="NCBI Taxonomy" id="1997"/>
    <lineage>
        <taxon>Bacteria</taxon>
        <taxon>Bacillati</taxon>
        <taxon>Actinomycetota</taxon>
        <taxon>Actinomycetes</taxon>
        <taxon>Streptosporangiales</taxon>
        <taxon>Streptosporangiaceae</taxon>
        <taxon>Microtetraspora</taxon>
    </lineage>
</organism>
<evidence type="ECO:0000313" key="2">
    <source>
        <dbReference type="Proteomes" id="UP001602119"/>
    </source>
</evidence>
<comment type="caution">
    <text evidence="1">The sequence shown here is derived from an EMBL/GenBank/DDBJ whole genome shotgun (WGS) entry which is preliminary data.</text>
</comment>
<sequence length="86" mass="9393">MSDITETLRSLAAGDVTLDQVAEDFAARTWPTPPKPADNLDAAMKRMAEDPEPLTPGTWDEVSAAYTSGLIDDEQYAALFKAVQRH</sequence>
<name>A0ABW6VF29_MICFU</name>
<gene>
    <name evidence="1" type="ORF">ACFY05_32135</name>
</gene>
<dbReference type="RefSeq" id="WP_387345969.1">
    <property type="nucleotide sequence ID" value="NZ_JBIAXI010000024.1"/>
</dbReference>
<dbReference type="EMBL" id="JBIAXI010000024">
    <property type="protein sequence ID" value="MFF4777516.1"/>
    <property type="molecule type" value="Genomic_DNA"/>
</dbReference>
<protein>
    <recommendedName>
        <fullName evidence="3">Antitoxin VbhA domain-containing protein</fullName>
    </recommendedName>
</protein>
<proteinExistence type="predicted"/>
<reference evidence="1 2" key="1">
    <citation type="submission" date="2024-10" db="EMBL/GenBank/DDBJ databases">
        <title>The Natural Products Discovery Center: Release of the First 8490 Sequenced Strains for Exploring Actinobacteria Biosynthetic Diversity.</title>
        <authorList>
            <person name="Kalkreuter E."/>
            <person name="Kautsar S.A."/>
            <person name="Yang D."/>
            <person name="Bader C.D."/>
            <person name="Teijaro C.N."/>
            <person name="Fluegel L."/>
            <person name="Davis C.M."/>
            <person name="Simpson J.R."/>
            <person name="Lauterbach L."/>
            <person name="Steele A.D."/>
            <person name="Gui C."/>
            <person name="Meng S."/>
            <person name="Li G."/>
            <person name="Viehrig K."/>
            <person name="Ye F."/>
            <person name="Su P."/>
            <person name="Kiefer A.F."/>
            <person name="Nichols A."/>
            <person name="Cepeda A.J."/>
            <person name="Yan W."/>
            <person name="Fan B."/>
            <person name="Jiang Y."/>
            <person name="Adhikari A."/>
            <person name="Zheng C.-J."/>
            <person name="Schuster L."/>
            <person name="Cowan T.M."/>
            <person name="Smanski M.J."/>
            <person name="Chevrette M.G."/>
            <person name="De Carvalho L.P.S."/>
            <person name="Shen B."/>
        </authorList>
    </citation>
    <scope>NUCLEOTIDE SEQUENCE [LARGE SCALE GENOMIC DNA]</scope>
    <source>
        <strain evidence="1 2">NPDC001281</strain>
    </source>
</reference>
<evidence type="ECO:0000313" key="1">
    <source>
        <dbReference type="EMBL" id="MFF4777516.1"/>
    </source>
</evidence>
<accession>A0ABW6VF29</accession>